<feature type="region of interest" description="Disordered" evidence="1">
    <location>
        <begin position="277"/>
        <end position="307"/>
    </location>
</feature>
<keyword evidence="2" id="KW-0472">Membrane</keyword>
<feature type="region of interest" description="Disordered" evidence="1">
    <location>
        <begin position="106"/>
        <end position="164"/>
    </location>
</feature>
<feature type="region of interest" description="Disordered" evidence="1">
    <location>
        <begin position="357"/>
        <end position="395"/>
    </location>
</feature>
<keyword evidence="2" id="KW-1133">Transmembrane helix</keyword>
<keyword evidence="2" id="KW-0812">Transmembrane</keyword>
<reference evidence="3" key="1">
    <citation type="journal article" date="2022" name="bioRxiv">
        <title>Deciphering the potential niche of two novel black yeast fungi from a biological soil crust based on their genomes, phenotypes, and melanin regulation.</title>
        <authorList>
            <consortium name="DOE Joint Genome Institute"/>
            <person name="Carr E.C."/>
            <person name="Barton Q."/>
            <person name="Grambo S."/>
            <person name="Sullivan M."/>
            <person name="Renfro C.M."/>
            <person name="Kuo A."/>
            <person name="Pangilinan J."/>
            <person name="Lipzen A."/>
            <person name="Keymanesh K."/>
            <person name="Savage E."/>
            <person name="Barry K."/>
            <person name="Grigoriev I.V."/>
            <person name="Riekhof W.R."/>
            <person name="Harris S.S."/>
        </authorList>
    </citation>
    <scope>NUCLEOTIDE SEQUENCE</scope>
    <source>
        <strain evidence="3">JF 03-4F</strain>
    </source>
</reference>
<feature type="region of interest" description="Disordered" evidence="1">
    <location>
        <begin position="418"/>
        <end position="470"/>
    </location>
</feature>
<organism evidence="3 4">
    <name type="scientific">Exophiala viscosa</name>
    <dbReference type="NCBI Taxonomy" id="2486360"/>
    <lineage>
        <taxon>Eukaryota</taxon>
        <taxon>Fungi</taxon>
        <taxon>Dikarya</taxon>
        <taxon>Ascomycota</taxon>
        <taxon>Pezizomycotina</taxon>
        <taxon>Eurotiomycetes</taxon>
        <taxon>Chaetothyriomycetidae</taxon>
        <taxon>Chaetothyriales</taxon>
        <taxon>Herpotrichiellaceae</taxon>
        <taxon>Exophiala</taxon>
    </lineage>
</organism>
<feature type="compositionally biased region" description="Basic and acidic residues" evidence="1">
    <location>
        <begin position="453"/>
        <end position="470"/>
    </location>
</feature>
<feature type="region of interest" description="Disordered" evidence="1">
    <location>
        <begin position="227"/>
        <end position="249"/>
    </location>
</feature>
<evidence type="ECO:0000256" key="1">
    <source>
        <dbReference type="SAM" id="MobiDB-lite"/>
    </source>
</evidence>
<evidence type="ECO:0000313" key="4">
    <source>
        <dbReference type="Proteomes" id="UP001203852"/>
    </source>
</evidence>
<comment type="caution">
    <text evidence="3">The sequence shown here is derived from an EMBL/GenBank/DDBJ whole genome shotgun (WGS) entry which is preliminary data.</text>
</comment>
<evidence type="ECO:0000256" key="2">
    <source>
        <dbReference type="SAM" id="Phobius"/>
    </source>
</evidence>
<feature type="compositionally biased region" description="Polar residues" evidence="1">
    <location>
        <begin position="106"/>
        <end position="118"/>
    </location>
</feature>
<feature type="compositionally biased region" description="Basic and acidic residues" evidence="1">
    <location>
        <begin position="237"/>
        <end position="249"/>
    </location>
</feature>
<name>A0AAN6IGE7_9EURO</name>
<dbReference type="Proteomes" id="UP001203852">
    <property type="component" value="Unassembled WGS sequence"/>
</dbReference>
<feature type="compositionally biased region" description="Basic and acidic residues" evidence="1">
    <location>
        <begin position="419"/>
        <end position="432"/>
    </location>
</feature>
<dbReference type="AlphaFoldDB" id="A0AAN6IGE7"/>
<sequence>MTSVFPADAVFFLGWPTWAKLAIVLGGLLMIILITASCVKLRNGRRDTRLEKMAAEEQVERGEMTLASTLSEDIPFGIRALTEDPEVEGVWNSRAVAALHYNSTHTRPRRYTTSLRPSNESRKDSSMSSISLHKPTNPRLDSPNALQAPMDSHGKGGPVHEVPVSQKTTKKMVISYGGPYLQSEATKLISDRESSTTQARINNSALKLHLRPITDRTPAAGRKFVIGNRQKSTSGLSRRETVSDDPLERMEAHRRFHAAESGQLRPRSRRHTDLALTTSLAPSVSDSEDSDASSARTLSWPRDNGVMNLGQRLHGKAQRAEGSKPVPFRAFVESLPTSKAPPSAWTDKTQARLHAKLPMPAKGSSTSSRVSTDTSEASISSTTTAPTSSVESISITSTRTRKINGGFEVLPAGALAKEPSVKEFGLRPEPRVAQKKPKKLQKRPPSVSASRRSSSESERFSSEEFRLPVF</sequence>
<accession>A0AAN6IGE7</accession>
<feature type="compositionally biased region" description="Low complexity" evidence="1">
    <location>
        <begin position="364"/>
        <end position="395"/>
    </location>
</feature>
<keyword evidence="4" id="KW-1185">Reference proteome</keyword>
<feature type="compositionally biased region" description="Basic residues" evidence="1">
    <location>
        <begin position="433"/>
        <end position="442"/>
    </location>
</feature>
<proteinExistence type="predicted"/>
<evidence type="ECO:0000313" key="3">
    <source>
        <dbReference type="EMBL" id="KAI1616596.1"/>
    </source>
</evidence>
<protein>
    <submittedName>
        <fullName evidence="3">Uncharacterized protein</fullName>
    </submittedName>
</protein>
<gene>
    <name evidence="3" type="ORF">EDD36DRAFT_461473</name>
</gene>
<dbReference type="EMBL" id="MU404351">
    <property type="protein sequence ID" value="KAI1616596.1"/>
    <property type="molecule type" value="Genomic_DNA"/>
</dbReference>
<feature type="transmembrane region" description="Helical" evidence="2">
    <location>
        <begin position="18"/>
        <end position="39"/>
    </location>
</feature>